<evidence type="ECO:0000256" key="6">
    <source>
        <dbReference type="ARBA" id="ARBA00023180"/>
    </source>
</evidence>
<evidence type="ECO:0000256" key="8">
    <source>
        <dbReference type="SAM" id="MobiDB-lite"/>
    </source>
</evidence>
<keyword evidence="5" id="KW-0233">DNA recombination</keyword>
<comment type="similarity">
    <text evidence="2">Belongs to the CEMIP family.</text>
</comment>
<dbReference type="EMBL" id="JAWDGP010007564">
    <property type="protein sequence ID" value="KAK3713281.1"/>
    <property type="molecule type" value="Genomic_DNA"/>
</dbReference>
<dbReference type="InterPro" id="IPR002104">
    <property type="entry name" value="Integrase_catalytic"/>
</dbReference>
<dbReference type="SMART" id="SM01225">
    <property type="entry name" value="G8"/>
    <property type="match status" value="1"/>
</dbReference>
<feature type="domain" description="G8" evidence="11">
    <location>
        <begin position="41"/>
        <end position="160"/>
    </location>
</feature>
<dbReference type="SUPFAM" id="SSF51126">
    <property type="entry name" value="Pectin lyase-like"/>
    <property type="match status" value="1"/>
</dbReference>
<dbReference type="InterPro" id="IPR043128">
    <property type="entry name" value="Rev_trsase/Diguanyl_cyclase"/>
</dbReference>
<dbReference type="InterPro" id="IPR043502">
    <property type="entry name" value="DNA/RNA_pol_sf"/>
</dbReference>
<dbReference type="Pfam" id="PF24606">
    <property type="entry name" value="CEMIP_beta-hel"/>
    <property type="match status" value="1"/>
</dbReference>
<evidence type="ECO:0000256" key="7">
    <source>
        <dbReference type="ARBA" id="ARBA00023295"/>
    </source>
</evidence>
<gene>
    <name evidence="13" type="ORF">RRG08_043863</name>
</gene>
<feature type="domain" description="Reverse transcriptase" evidence="10">
    <location>
        <begin position="1276"/>
        <end position="1457"/>
    </location>
</feature>
<dbReference type="PROSITE" id="PS51484">
    <property type="entry name" value="G8"/>
    <property type="match status" value="1"/>
</dbReference>
<feature type="chain" id="PRO_5041947453" description="Hyaluronoglucosaminidase" evidence="9">
    <location>
        <begin position="26"/>
        <end position="1700"/>
    </location>
</feature>
<evidence type="ECO:0000256" key="9">
    <source>
        <dbReference type="SAM" id="SignalP"/>
    </source>
</evidence>
<sequence>MRQLEMLIFAFTSSVLLGQMPSASAVCPWELSELLNWSDAATWPSGELPKANESVVIPADTKVLLDTPIPRLLTLTIDGTLVWGNVDGIRIETSYVLVNGEFHIGSEDCNFEKKAEIFLYGKSNALEAVSGFGRKFIGAAPGSILEIHGKQKQSWTKLVKTLEPVRSGSCGYVYDSRDQDLGTKLGLHIHVWNFDGTLYDDHQYPTAGTSGYKKSKNMYNYIQAIPTGKIVAIAVYRTMGVPAKMYDGLFTSIEALGGWKIRDVDEYEPYVLVAETGNNTNAVDSLENRPSGMMGKLETSASIDKGDFSFKARSIAYNDNYFDQSIFRVVHKIASYPKLSFLHDVSSWQTGDEIVVTSTDFDWRQAEVRSIAECTDCTQNQIRVAGDFVFSHFGEITFGVDERAEVGLLSRNIRIEGEIQSECYNYTSYEGELCELFKRDTFGAHTKVFQGSFARIEGVQLSHMGQQAVSATYPLHFHMCDAVPGQYLRNNVIRDSNSRCVTIHGTDFLEVTDTVCFNHLGHGIFLEDSAEQNNTIVRNLIIGTQHGMLLFTDRKEDWCEVPHQCNLLSSFWITHPNNIFTENVAAGSDGNGMSFTFSDNPLGPSLQRQIDRGLYQYQSTRFVKVKEFSRNVMHSNKDDGLWFDSRLSYGFTEENEFYPENAKAGLNYYSPRDPPNENGNLVETVLYQLTMFRNIGRNAWVRCGNIAIENSSFADSPISYIAANSAPETSCDVRHCIFIGETTNKGEPLTYIFEDEQFQHLPKSERPTHYFDRSFAKDRPDFMINGVSFYQGPVYIENCYFDQFHNWFYNDSLTSVLGYRPQRPATAVTFHPNNYYPLVPTSGVKQLSFGYCDGANNSFRMMNGNASTPQWIVYDGTGNTNIRDYDGSLIGLPNTQIVQDRLFFTEPGCLSKPDWGLATCRHRYFQLVIRGNTGVLEYQYRGQWPVAISKDSQPQDVYQQSGERGNKFLVVPNRSYTIFFNASIGDAPRDVLLRPRFGLQQGEVIRLALCLRKNTTQFKIKSDFLDINTNNGNILWVNSVAEVDTDTTMKAYFWDQANGYLYFKMSSPHSLEDPDQRCPGNQCIDLTIKREDGDDGPAVCDSPVPPYIHTENPPEQLVQPACSGVGTPEGLGAPIETGFLPPAPSVRGDCVTPAGTQICSPDENLDLARTLQAINDRLSDIETRLDSGLREPHPEPQSSPTVDQADQTQSQDTPAPAHGLGPDSKLPSSIAYDNRLQIPELTPSKVGARHSTLPILIPDDLISSTIVEVPREWTFPRHDETTPSSIHDPVCISVVPKRSGDFRLILDLRRVNTHCVPRKFSYTDTNSALEIVDPDDLLVTLDIKSGFHHIKVHPEHTLYLGFKFDGIYYKFVVLPFGLNCSPYYFHKCARPVIEHLADKGIKCEVYVDDFLLSDTSDRINASKSYLISVLETLGWFINYDKSSLHPEPRKSFIGFIIDTNRTKDSVWIEIPKDRIRKVRYDIARVLKRKSVTARGLARITEQPHSLKYYTPQGANKDHDNQKAITLLALTAVCRPSDIARQAIFRRSQIIQNPDSSLTLRFFCIKNDRKREGFEVRLHKADNKKVDPVECLLTYLNKTARLTDSDGPVFLTLKQPFRQVDSSTVARILNDSIRQAGLPPHFTARCFRSTGATNAMHSGADAREVRQLGRWKSEEVFYQHYVYPTSKSITSSVLNSQLTLF</sequence>
<dbReference type="InterPro" id="IPR052252">
    <property type="entry name" value="CEMIP/CEMIP2"/>
</dbReference>
<dbReference type="GO" id="GO:0005886">
    <property type="term" value="C:plasma membrane"/>
    <property type="evidence" value="ECO:0007669"/>
    <property type="project" value="UniProtKB-SubCell"/>
</dbReference>
<dbReference type="PANTHER" id="PTHR15535">
    <property type="entry name" value="TRANSMEMBRANE PROTEIN 2-RELATED"/>
    <property type="match status" value="1"/>
</dbReference>
<reference evidence="13" key="1">
    <citation type="journal article" date="2023" name="G3 (Bethesda)">
        <title>A reference genome for the long-term kleptoplast-retaining sea slug Elysia crispata morphotype clarki.</title>
        <authorList>
            <person name="Eastman K.E."/>
            <person name="Pendleton A.L."/>
            <person name="Shaikh M.A."/>
            <person name="Suttiyut T."/>
            <person name="Ogas R."/>
            <person name="Tomko P."/>
            <person name="Gavelis G."/>
            <person name="Widhalm J.R."/>
            <person name="Wisecaver J.H."/>
        </authorList>
    </citation>
    <scope>NUCLEOTIDE SEQUENCE</scope>
    <source>
        <strain evidence="13">ECLA1</strain>
    </source>
</reference>
<evidence type="ECO:0000256" key="3">
    <source>
        <dbReference type="ARBA" id="ARBA00022475"/>
    </source>
</evidence>
<dbReference type="InterPro" id="IPR055401">
    <property type="entry name" value="CEMIP_beta-hel_dom"/>
</dbReference>
<dbReference type="InterPro" id="IPR013762">
    <property type="entry name" value="Integrase-like_cat_sf"/>
</dbReference>
<dbReference type="CDD" id="cd00397">
    <property type="entry name" value="DNA_BRE_C"/>
    <property type="match status" value="1"/>
</dbReference>
<keyword evidence="7" id="KW-0326">Glycosidase</keyword>
<dbReference type="InterPro" id="IPR019316">
    <property type="entry name" value="G8_domain"/>
</dbReference>
<protein>
    <recommendedName>
        <fullName evidence="15">Hyaluronoglucosaminidase</fullName>
    </recommendedName>
</protein>
<evidence type="ECO:0008006" key="15">
    <source>
        <dbReference type="Google" id="ProtNLM"/>
    </source>
</evidence>
<dbReference type="Gene3D" id="3.30.70.270">
    <property type="match status" value="1"/>
</dbReference>
<evidence type="ECO:0000256" key="2">
    <source>
        <dbReference type="ARBA" id="ARBA00007586"/>
    </source>
</evidence>
<dbReference type="Gene3D" id="1.10.443.10">
    <property type="entry name" value="Intergrase catalytic core"/>
    <property type="match status" value="1"/>
</dbReference>
<dbReference type="GO" id="GO:0015074">
    <property type="term" value="P:DNA integration"/>
    <property type="evidence" value="ECO:0007669"/>
    <property type="project" value="InterPro"/>
</dbReference>
<dbReference type="Pfam" id="PF24605">
    <property type="entry name" value="CEMIP_X"/>
    <property type="match status" value="1"/>
</dbReference>
<dbReference type="Proteomes" id="UP001283361">
    <property type="component" value="Unassembled WGS sequence"/>
</dbReference>
<dbReference type="CDD" id="cd03714">
    <property type="entry name" value="RT_DIRS1"/>
    <property type="match status" value="1"/>
</dbReference>
<feature type="signal peptide" evidence="9">
    <location>
        <begin position="1"/>
        <end position="25"/>
    </location>
</feature>
<proteinExistence type="inferred from homology"/>
<evidence type="ECO:0000259" key="11">
    <source>
        <dbReference type="PROSITE" id="PS51484"/>
    </source>
</evidence>
<keyword evidence="14" id="KW-1185">Reference proteome</keyword>
<accession>A0AAE1CML4</accession>
<dbReference type="Gene3D" id="2.160.20.10">
    <property type="entry name" value="Single-stranded right-handed beta-helix, Pectin lyase-like"/>
    <property type="match status" value="1"/>
</dbReference>
<feature type="compositionally biased region" description="Polar residues" evidence="8">
    <location>
        <begin position="1196"/>
        <end position="1213"/>
    </location>
</feature>
<dbReference type="InterPro" id="IPR012334">
    <property type="entry name" value="Pectin_lyas_fold"/>
</dbReference>
<feature type="region of interest" description="Disordered" evidence="8">
    <location>
        <begin position="1187"/>
        <end position="1229"/>
    </location>
</feature>
<dbReference type="GO" id="GO:0016798">
    <property type="term" value="F:hydrolase activity, acting on glycosyl bonds"/>
    <property type="evidence" value="ECO:0007669"/>
    <property type="project" value="UniProtKB-KW"/>
</dbReference>
<dbReference type="InterPro" id="IPR011010">
    <property type="entry name" value="DNA_brk_join_enz"/>
</dbReference>
<keyword evidence="9" id="KW-0732">Signal</keyword>
<dbReference type="Gene3D" id="3.10.10.10">
    <property type="entry name" value="HIV Type 1 Reverse Transcriptase, subunit A, domain 1"/>
    <property type="match status" value="1"/>
</dbReference>
<keyword evidence="3" id="KW-1003">Cell membrane</keyword>
<keyword evidence="3" id="KW-0472">Membrane</keyword>
<comment type="caution">
    <text evidence="13">The sequence shown here is derived from an EMBL/GenBank/DDBJ whole genome shotgun (WGS) entry which is preliminary data.</text>
</comment>
<keyword evidence="4" id="KW-0378">Hydrolase</keyword>
<dbReference type="GO" id="GO:0003677">
    <property type="term" value="F:DNA binding"/>
    <property type="evidence" value="ECO:0007669"/>
    <property type="project" value="InterPro"/>
</dbReference>
<evidence type="ECO:0000256" key="5">
    <source>
        <dbReference type="ARBA" id="ARBA00023172"/>
    </source>
</evidence>
<dbReference type="Pfam" id="PF00078">
    <property type="entry name" value="RVT_1"/>
    <property type="match status" value="1"/>
</dbReference>
<comment type="subcellular location">
    <subcellularLocation>
        <location evidence="1">Cell membrane</location>
    </subcellularLocation>
</comment>
<organism evidence="13 14">
    <name type="scientific">Elysia crispata</name>
    <name type="common">lettuce slug</name>
    <dbReference type="NCBI Taxonomy" id="231223"/>
    <lineage>
        <taxon>Eukaryota</taxon>
        <taxon>Metazoa</taxon>
        <taxon>Spiralia</taxon>
        <taxon>Lophotrochozoa</taxon>
        <taxon>Mollusca</taxon>
        <taxon>Gastropoda</taxon>
        <taxon>Heterobranchia</taxon>
        <taxon>Euthyneura</taxon>
        <taxon>Panpulmonata</taxon>
        <taxon>Sacoglossa</taxon>
        <taxon>Placobranchoidea</taxon>
        <taxon>Plakobranchidae</taxon>
        <taxon>Elysia</taxon>
    </lineage>
</organism>
<dbReference type="PANTHER" id="PTHR15535:SF17">
    <property type="entry name" value="TRANSMEMBRANE PROTEIN"/>
    <property type="match status" value="1"/>
</dbReference>
<dbReference type="InterPro" id="IPR011050">
    <property type="entry name" value="Pectin_lyase_fold/virulence"/>
</dbReference>
<dbReference type="SUPFAM" id="SSF56349">
    <property type="entry name" value="DNA breaking-rejoining enzymes"/>
    <property type="match status" value="1"/>
</dbReference>
<dbReference type="Pfam" id="PF10162">
    <property type="entry name" value="G8"/>
    <property type="match status" value="1"/>
</dbReference>
<dbReference type="SUPFAM" id="SSF56672">
    <property type="entry name" value="DNA/RNA polymerases"/>
    <property type="match status" value="1"/>
</dbReference>
<keyword evidence="6" id="KW-0325">Glycoprotein</keyword>
<dbReference type="InterPro" id="IPR039477">
    <property type="entry name" value="ILEI/PANDER_dom"/>
</dbReference>
<feature type="domain" description="Tyr recombinase" evidence="12">
    <location>
        <begin position="1486"/>
        <end position="1693"/>
    </location>
</feature>
<evidence type="ECO:0000256" key="1">
    <source>
        <dbReference type="ARBA" id="ARBA00004236"/>
    </source>
</evidence>
<evidence type="ECO:0000259" key="10">
    <source>
        <dbReference type="PROSITE" id="PS50878"/>
    </source>
</evidence>
<dbReference type="InterPro" id="IPR000477">
    <property type="entry name" value="RT_dom"/>
</dbReference>
<dbReference type="GO" id="GO:0006310">
    <property type="term" value="P:DNA recombination"/>
    <property type="evidence" value="ECO:0007669"/>
    <property type="project" value="UniProtKB-KW"/>
</dbReference>
<dbReference type="PROSITE" id="PS51898">
    <property type="entry name" value="TYR_RECOMBINASE"/>
    <property type="match status" value="1"/>
</dbReference>
<evidence type="ECO:0000256" key="4">
    <source>
        <dbReference type="ARBA" id="ARBA00022801"/>
    </source>
</evidence>
<evidence type="ECO:0000313" key="13">
    <source>
        <dbReference type="EMBL" id="KAK3713281.1"/>
    </source>
</evidence>
<dbReference type="PROSITE" id="PS50878">
    <property type="entry name" value="RT_POL"/>
    <property type="match status" value="1"/>
</dbReference>
<dbReference type="Pfam" id="PF15711">
    <property type="entry name" value="ILEI"/>
    <property type="match status" value="1"/>
</dbReference>
<dbReference type="InterPro" id="IPR055400">
    <property type="entry name" value="CEMIP_X"/>
</dbReference>
<evidence type="ECO:0000313" key="14">
    <source>
        <dbReference type="Proteomes" id="UP001283361"/>
    </source>
</evidence>
<evidence type="ECO:0000259" key="12">
    <source>
        <dbReference type="PROSITE" id="PS51898"/>
    </source>
</evidence>
<name>A0AAE1CML4_9GAST</name>